<feature type="transmembrane region" description="Helical" evidence="1">
    <location>
        <begin position="56"/>
        <end position="74"/>
    </location>
</feature>
<feature type="transmembrane region" description="Helical" evidence="1">
    <location>
        <begin position="113"/>
        <end position="131"/>
    </location>
</feature>
<reference evidence="3" key="1">
    <citation type="journal article" date="2019" name="Int. J. Syst. Evol. Microbiol.">
        <title>The Global Catalogue of Microorganisms (GCM) 10K type strain sequencing project: providing services to taxonomists for standard genome sequencing and annotation.</title>
        <authorList>
            <consortium name="The Broad Institute Genomics Platform"/>
            <consortium name="The Broad Institute Genome Sequencing Center for Infectious Disease"/>
            <person name="Wu L."/>
            <person name="Ma J."/>
        </authorList>
    </citation>
    <scope>NUCLEOTIDE SEQUENCE [LARGE SCALE GENOMIC DNA]</scope>
    <source>
        <strain evidence="3">CGMCC 1.16275</strain>
    </source>
</reference>
<keyword evidence="1" id="KW-0472">Membrane</keyword>
<feature type="transmembrane region" description="Helical" evidence="1">
    <location>
        <begin position="80"/>
        <end position="101"/>
    </location>
</feature>
<evidence type="ECO:0000313" key="3">
    <source>
        <dbReference type="Proteomes" id="UP001596456"/>
    </source>
</evidence>
<feature type="transmembrane region" description="Helical" evidence="1">
    <location>
        <begin position="375"/>
        <end position="396"/>
    </location>
</feature>
<dbReference type="RefSeq" id="WP_377357732.1">
    <property type="nucleotide sequence ID" value="NZ_JBHTCM010000008.1"/>
</dbReference>
<dbReference type="Proteomes" id="UP001596456">
    <property type="component" value="Unassembled WGS sequence"/>
</dbReference>
<keyword evidence="3" id="KW-1185">Reference proteome</keyword>
<name>A0ABW2KVF4_9PROT</name>
<gene>
    <name evidence="2" type="ORF">ACFQPS_07245</name>
</gene>
<organism evidence="2 3">
    <name type="scientific">Rhodocista pekingensis</name>
    <dbReference type="NCBI Taxonomy" id="201185"/>
    <lineage>
        <taxon>Bacteria</taxon>
        <taxon>Pseudomonadati</taxon>
        <taxon>Pseudomonadota</taxon>
        <taxon>Alphaproteobacteria</taxon>
        <taxon>Rhodospirillales</taxon>
        <taxon>Azospirillaceae</taxon>
        <taxon>Rhodocista</taxon>
    </lineage>
</organism>
<keyword evidence="1" id="KW-1133">Transmembrane helix</keyword>
<keyword evidence="1" id="KW-0812">Transmembrane</keyword>
<dbReference type="EMBL" id="JBHTCM010000008">
    <property type="protein sequence ID" value="MFC7332955.1"/>
    <property type="molecule type" value="Genomic_DNA"/>
</dbReference>
<protein>
    <recommendedName>
        <fullName evidence="4">Glycosyltransferase RgtA/B/C/D-like domain-containing protein</fullName>
    </recommendedName>
</protein>
<feature type="transmembrane region" description="Helical" evidence="1">
    <location>
        <begin position="403"/>
        <end position="422"/>
    </location>
</feature>
<feature type="transmembrane region" description="Helical" evidence="1">
    <location>
        <begin position="193"/>
        <end position="211"/>
    </location>
</feature>
<sequence length="464" mass="50372">MLVLKYFVFFLDSTPRFFMGDSASYIHTAMTGWIPSDRSFLYGYLIRIFSGPQDGLTTFLAVQVLVSAGAAILAGLAARIAAGASMGTATVVALVVSLEPLQLAYERYVMAETFAGLMLAILVVSALWYLRKPALLPLLSFVGAGIGLVSLRLNTVPLVWSLAFILPVLSVARFPGTSFGPFRNPNSARFARVALHVVLLLALTAVTHGVYRHVYGALRDGPPGYQHADGLFAVAGWAPLIRADAFPDAFLAEQILSAVAIDLSDPGNREAQRWSPTGISYCFEQVIGNPYDANRLAREVAFRAALNDPVAVFRLGFHTVSRYLDPGQIRASLRWDQGENPITENLASDLRSVFAVDVARSVEPSPVRSWHGFPVNWYILLPLMPCVAFLCIPFVPTCSRPEVGFLVIVGFGLVACGPFLGTMTVVRYLHPLAWLNMVLFAVIGHSLLKARLSAQKASPVAFGL</sequence>
<feature type="transmembrane region" description="Helical" evidence="1">
    <location>
        <begin position="428"/>
        <end position="448"/>
    </location>
</feature>
<evidence type="ECO:0000256" key="1">
    <source>
        <dbReference type="SAM" id="Phobius"/>
    </source>
</evidence>
<evidence type="ECO:0000313" key="2">
    <source>
        <dbReference type="EMBL" id="MFC7332955.1"/>
    </source>
</evidence>
<evidence type="ECO:0008006" key="4">
    <source>
        <dbReference type="Google" id="ProtNLM"/>
    </source>
</evidence>
<comment type="caution">
    <text evidence="2">The sequence shown here is derived from an EMBL/GenBank/DDBJ whole genome shotgun (WGS) entry which is preliminary data.</text>
</comment>
<accession>A0ABW2KVF4</accession>
<feature type="transmembrane region" description="Helical" evidence="1">
    <location>
        <begin position="151"/>
        <end position="172"/>
    </location>
</feature>
<proteinExistence type="predicted"/>